<name>A0A4S4FKJ1_9MICO</name>
<keyword evidence="1" id="KW-0812">Transmembrane</keyword>
<proteinExistence type="predicted"/>
<evidence type="ECO:0000313" key="3">
    <source>
        <dbReference type="Proteomes" id="UP000309133"/>
    </source>
</evidence>
<feature type="transmembrane region" description="Helical" evidence="1">
    <location>
        <begin position="48"/>
        <end position="68"/>
    </location>
</feature>
<dbReference type="OrthoDB" id="5116324at2"/>
<dbReference type="EMBL" id="SSSM01000004">
    <property type="protein sequence ID" value="THG30910.1"/>
    <property type="molecule type" value="Genomic_DNA"/>
</dbReference>
<evidence type="ECO:0000256" key="1">
    <source>
        <dbReference type="SAM" id="Phobius"/>
    </source>
</evidence>
<protein>
    <recommendedName>
        <fullName evidence="4">PH domain-containing protein</fullName>
    </recommendedName>
</protein>
<keyword evidence="3" id="KW-1185">Reference proteome</keyword>
<evidence type="ECO:0000313" key="2">
    <source>
        <dbReference type="EMBL" id="THG30910.1"/>
    </source>
</evidence>
<dbReference type="AlphaFoldDB" id="A0A4S4FKJ1"/>
<reference evidence="2 3" key="1">
    <citation type="submission" date="2019-04" db="EMBL/GenBank/DDBJ databases">
        <authorList>
            <person name="Jiang L."/>
        </authorList>
    </citation>
    <scope>NUCLEOTIDE SEQUENCE [LARGE SCALE GENOMIC DNA]</scope>
    <source>
        <strain evidence="2 3">YIM 131853</strain>
    </source>
</reference>
<evidence type="ECO:0008006" key="4">
    <source>
        <dbReference type="Google" id="ProtNLM"/>
    </source>
</evidence>
<organism evidence="2 3">
    <name type="scientific">Naasia lichenicola</name>
    <dbReference type="NCBI Taxonomy" id="2565933"/>
    <lineage>
        <taxon>Bacteria</taxon>
        <taxon>Bacillati</taxon>
        <taxon>Actinomycetota</taxon>
        <taxon>Actinomycetes</taxon>
        <taxon>Micrococcales</taxon>
        <taxon>Microbacteriaceae</taxon>
        <taxon>Naasia</taxon>
    </lineage>
</organism>
<keyword evidence="1" id="KW-0472">Membrane</keyword>
<sequence length="206" mass="22040">MSAISSTHTSVTLRPLVVRVGGSIGLSSALITIPPFAALYFLSTDAGGWPFLLLLQVGVTLIATAASARLHRAFIRIDANGFTENGYFGRRTRTRVEDIGSILIIPVSGGQTLAANNQVFVLDRAGKTRLRVRGQYWGPSVVQAIVTAFDVPVHRIGNAMTPAELRHAHGAKLYAYERHPAVATTALALLIVGICLPIMITLDSLI</sequence>
<accession>A0A4S4FKJ1</accession>
<feature type="transmembrane region" description="Helical" evidence="1">
    <location>
        <begin position="20"/>
        <end position="42"/>
    </location>
</feature>
<dbReference type="Proteomes" id="UP000309133">
    <property type="component" value="Unassembled WGS sequence"/>
</dbReference>
<gene>
    <name evidence="2" type="ORF">E6C64_09845</name>
</gene>
<dbReference type="RefSeq" id="WP_136427322.1">
    <property type="nucleotide sequence ID" value="NZ_SSSM01000004.1"/>
</dbReference>
<keyword evidence="1" id="KW-1133">Transmembrane helix</keyword>
<feature type="transmembrane region" description="Helical" evidence="1">
    <location>
        <begin position="181"/>
        <end position="200"/>
    </location>
</feature>
<comment type="caution">
    <text evidence="2">The sequence shown here is derived from an EMBL/GenBank/DDBJ whole genome shotgun (WGS) entry which is preliminary data.</text>
</comment>